<dbReference type="Pfam" id="PF00046">
    <property type="entry name" value="Homeodomain"/>
    <property type="match status" value="2"/>
</dbReference>
<sequence length="675" mass="76245">MMYNFEKSDVFESGTAGSSSDTRSPDSCPDYVRDSYLNSVSYCSSISDQDQDLSMYANIENNFPNWRVQQQQNFPAAPENQLTPTGEKPSNEAHLNYSVTQRQENNASVTVNGSAENVITNNAAPRVNNTNVQKRFRTAYTSAQLVELEKQFNHNKYLCRALRINLAESLSLTEKQVKIWFQNRRMKQKKLPSSPLNNRNRSPTTQSSSNSPNLRRFPVTSAQTATVPVFMFRDVLIAVSIMIGEMLIESGKCLPKIGWGGGQVDTTNTGFSYRVKGMCNFENSQVFESAAGSSSDTRSPPSYPDYVRDNYSNSVNFNYNSIPSQDLPMFSNSENHSPEWRPNQPHGFPTQTENQITLANEGPSYQVHLNYGIIQRQENNPIVLNGSADNVTTNTPSPKANNTAVQKRARTAYTSAQLVELEKEFHYNKYLCRPRRINLAQSLNLTERQIKIWFQNRRMKHKKEQKNKSSPTLSNENRSSPAQSSTSPSSPNLRRGPVTSEQTAIVNRLMHHSALNQTQYTASQIYMPPNNGMWENNNIVYHPDQYQPQGYIDTDPNLGNSYAEYFLPHNIHPGSNYSTVNNQIISETGRAQYESYLNIKEEQHHQIIPEAGTAQYASYLNLKEEQSHNSPNERVVSETPIGSKTSFSLTPTVNVSWSNNHYVENISPPTSITTL</sequence>
<comment type="caution">
    <text evidence="9">The sequence shown here is derived from an EMBL/GenBank/DDBJ whole genome shotgun (WGS) entry which is preliminary data.</text>
</comment>
<feature type="compositionally biased region" description="Polar residues" evidence="7">
    <location>
        <begin position="468"/>
        <end position="478"/>
    </location>
</feature>
<dbReference type="InterPro" id="IPR020479">
    <property type="entry name" value="HD_metazoa"/>
</dbReference>
<dbReference type="Proteomes" id="UP001162164">
    <property type="component" value="Unassembled WGS sequence"/>
</dbReference>
<feature type="domain" description="Homeobox" evidence="8">
    <location>
        <begin position="131"/>
        <end position="191"/>
    </location>
</feature>
<evidence type="ECO:0000256" key="3">
    <source>
        <dbReference type="ARBA" id="ARBA00023155"/>
    </source>
</evidence>
<dbReference type="SMART" id="SM00389">
    <property type="entry name" value="HOX"/>
    <property type="match status" value="2"/>
</dbReference>
<comment type="subcellular location">
    <subcellularLocation>
        <location evidence="1 5 6">Nucleus</location>
    </subcellularLocation>
</comment>
<dbReference type="EMBL" id="JAPWTJ010000008">
    <property type="protein sequence ID" value="KAJ8985797.1"/>
    <property type="molecule type" value="Genomic_DNA"/>
</dbReference>
<evidence type="ECO:0000256" key="7">
    <source>
        <dbReference type="SAM" id="MobiDB-lite"/>
    </source>
</evidence>
<dbReference type="InterPro" id="IPR017970">
    <property type="entry name" value="Homeobox_CS"/>
</dbReference>
<evidence type="ECO:0000256" key="6">
    <source>
        <dbReference type="RuleBase" id="RU000682"/>
    </source>
</evidence>
<feature type="compositionally biased region" description="Basic and acidic residues" evidence="7">
    <location>
        <begin position="1"/>
        <end position="10"/>
    </location>
</feature>
<dbReference type="CDD" id="cd00086">
    <property type="entry name" value="homeodomain"/>
    <property type="match status" value="2"/>
</dbReference>
<accession>A0ABQ9K6Y1</accession>
<evidence type="ECO:0000313" key="9">
    <source>
        <dbReference type="EMBL" id="KAJ8985797.1"/>
    </source>
</evidence>
<keyword evidence="3 5" id="KW-0371">Homeobox</keyword>
<feature type="DNA-binding region" description="Homeobox" evidence="5">
    <location>
        <begin position="133"/>
        <end position="192"/>
    </location>
</feature>
<evidence type="ECO:0000259" key="8">
    <source>
        <dbReference type="PROSITE" id="PS50071"/>
    </source>
</evidence>
<feature type="domain" description="Homeobox" evidence="8">
    <location>
        <begin position="404"/>
        <end position="464"/>
    </location>
</feature>
<feature type="DNA-binding region" description="Homeobox" evidence="5">
    <location>
        <begin position="406"/>
        <end position="465"/>
    </location>
</feature>
<dbReference type="PROSITE" id="PS50071">
    <property type="entry name" value="HOMEOBOX_2"/>
    <property type="match status" value="2"/>
</dbReference>
<name>A0ABQ9K6Y1_9CUCU</name>
<organism evidence="9 10">
    <name type="scientific">Molorchus minor</name>
    <dbReference type="NCBI Taxonomy" id="1323400"/>
    <lineage>
        <taxon>Eukaryota</taxon>
        <taxon>Metazoa</taxon>
        <taxon>Ecdysozoa</taxon>
        <taxon>Arthropoda</taxon>
        <taxon>Hexapoda</taxon>
        <taxon>Insecta</taxon>
        <taxon>Pterygota</taxon>
        <taxon>Neoptera</taxon>
        <taxon>Endopterygota</taxon>
        <taxon>Coleoptera</taxon>
        <taxon>Polyphaga</taxon>
        <taxon>Cucujiformia</taxon>
        <taxon>Chrysomeloidea</taxon>
        <taxon>Cerambycidae</taxon>
        <taxon>Lamiinae</taxon>
        <taxon>Monochamini</taxon>
        <taxon>Molorchus</taxon>
    </lineage>
</organism>
<keyword evidence="2 5" id="KW-0238">DNA-binding</keyword>
<evidence type="ECO:0000256" key="4">
    <source>
        <dbReference type="ARBA" id="ARBA00023242"/>
    </source>
</evidence>
<dbReference type="PANTHER" id="PTHR45664">
    <property type="entry name" value="PROTEIN ZERKNUELLT 1-RELATED"/>
    <property type="match status" value="1"/>
</dbReference>
<proteinExistence type="predicted"/>
<dbReference type="PRINTS" id="PR00024">
    <property type="entry name" value="HOMEOBOX"/>
</dbReference>
<evidence type="ECO:0000256" key="1">
    <source>
        <dbReference type="ARBA" id="ARBA00004123"/>
    </source>
</evidence>
<feature type="region of interest" description="Disordered" evidence="7">
    <location>
        <begin position="188"/>
        <end position="216"/>
    </location>
</feature>
<feature type="region of interest" description="Disordered" evidence="7">
    <location>
        <begin position="456"/>
        <end position="498"/>
    </location>
</feature>
<evidence type="ECO:0000256" key="5">
    <source>
        <dbReference type="PROSITE-ProRule" id="PRU00108"/>
    </source>
</evidence>
<keyword evidence="4 5" id="KW-0539">Nucleus</keyword>
<gene>
    <name evidence="9" type="ORF">NQ317_016304</name>
</gene>
<dbReference type="Gene3D" id="1.10.10.60">
    <property type="entry name" value="Homeodomain-like"/>
    <property type="match status" value="2"/>
</dbReference>
<dbReference type="InterPro" id="IPR009057">
    <property type="entry name" value="Homeodomain-like_sf"/>
</dbReference>
<feature type="region of interest" description="Disordered" evidence="7">
    <location>
        <begin position="1"/>
        <end position="30"/>
    </location>
</feature>
<dbReference type="InterPro" id="IPR001356">
    <property type="entry name" value="HD"/>
</dbReference>
<evidence type="ECO:0000313" key="10">
    <source>
        <dbReference type="Proteomes" id="UP001162164"/>
    </source>
</evidence>
<dbReference type="SUPFAM" id="SSF46689">
    <property type="entry name" value="Homeodomain-like"/>
    <property type="match status" value="2"/>
</dbReference>
<feature type="compositionally biased region" description="Low complexity" evidence="7">
    <location>
        <begin position="197"/>
        <end position="213"/>
    </location>
</feature>
<feature type="compositionally biased region" description="Low complexity" evidence="7">
    <location>
        <begin position="479"/>
        <end position="491"/>
    </location>
</feature>
<evidence type="ECO:0000256" key="2">
    <source>
        <dbReference type="ARBA" id="ARBA00023125"/>
    </source>
</evidence>
<reference evidence="9" key="1">
    <citation type="journal article" date="2023" name="Insect Mol. Biol.">
        <title>Genome sequencing provides insights into the evolution of gene families encoding plant cell wall-degrading enzymes in longhorned beetles.</title>
        <authorList>
            <person name="Shin N.R."/>
            <person name="Okamura Y."/>
            <person name="Kirsch R."/>
            <person name="Pauchet Y."/>
        </authorList>
    </citation>
    <scope>NUCLEOTIDE SEQUENCE</scope>
    <source>
        <strain evidence="9">MMC_N1</strain>
    </source>
</reference>
<dbReference type="PROSITE" id="PS00027">
    <property type="entry name" value="HOMEOBOX_1"/>
    <property type="match status" value="2"/>
</dbReference>
<keyword evidence="10" id="KW-1185">Reference proteome</keyword>
<dbReference type="PANTHER" id="PTHR45664:SF12">
    <property type="entry name" value="PANCREAS_DUODENUM HOMEOBOX PROTEIN 1"/>
    <property type="match status" value="1"/>
</dbReference>
<protein>
    <recommendedName>
        <fullName evidence="8">Homeobox domain-containing protein</fullName>
    </recommendedName>
</protein>
<feature type="region of interest" description="Disordered" evidence="7">
    <location>
        <begin position="331"/>
        <end position="351"/>
    </location>
</feature>